<evidence type="ECO:0000256" key="5">
    <source>
        <dbReference type="PROSITE-ProRule" id="PRU01240"/>
    </source>
</evidence>
<keyword evidence="8" id="KW-1185">Reference proteome</keyword>
<evidence type="ECO:0000259" key="6">
    <source>
        <dbReference type="Pfam" id="PF00082"/>
    </source>
</evidence>
<evidence type="ECO:0000313" key="8">
    <source>
        <dbReference type="Proteomes" id="UP000521943"/>
    </source>
</evidence>
<dbReference type="GO" id="GO:0005615">
    <property type="term" value="C:extracellular space"/>
    <property type="evidence" value="ECO:0007669"/>
    <property type="project" value="TreeGrafter"/>
</dbReference>
<dbReference type="InterPro" id="IPR022398">
    <property type="entry name" value="Peptidase_S8_His-AS"/>
</dbReference>
<dbReference type="OrthoDB" id="19448at2759"/>
<dbReference type="PROSITE" id="PS51892">
    <property type="entry name" value="SUBTILASE"/>
    <property type="match status" value="1"/>
</dbReference>
<comment type="similarity">
    <text evidence="1 5">Belongs to the peptidase S8 family.</text>
</comment>
<dbReference type="InterPro" id="IPR036852">
    <property type="entry name" value="Peptidase_S8/S53_dom_sf"/>
</dbReference>
<keyword evidence="4" id="KW-0720">Serine protease</keyword>
<name>A0A8H6HW76_9AGAR</name>
<dbReference type="PANTHER" id="PTHR43806:SF11">
    <property type="entry name" value="CEREVISIN-RELATED"/>
    <property type="match status" value="1"/>
</dbReference>
<reference evidence="7 8" key="1">
    <citation type="submission" date="2020-07" db="EMBL/GenBank/DDBJ databases">
        <title>Comparative genomics of pyrophilous fungi reveals a link between fire events and developmental genes.</title>
        <authorList>
            <consortium name="DOE Joint Genome Institute"/>
            <person name="Steindorff A.S."/>
            <person name="Carver A."/>
            <person name="Calhoun S."/>
            <person name="Stillman K."/>
            <person name="Liu H."/>
            <person name="Lipzen A."/>
            <person name="Pangilinan J."/>
            <person name="Labutti K."/>
            <person name="Bruns T.D."/>
            <person name="Grigoriev I.V."/>
        </authorList>
    </citation>
    <scope>NUCLEOTIDE SEQUENCE [LARGE SCALE GENOMIC DNA]</scope>
    <source>
        <strain evidence="7 8">CBS 144469</strain>
    </source>
</reference>
<dbReference type="GO" id="GO:0004252">
    <property type="term" value="F:serine-type endopeptidase activity"/>
    <property type="evidence" value="ECO:0007669"/>
    <property type="project" value="InterPro"/>
</dbReference>
<dbReference type="InterPro" id="IPR000209">
    <property type="entry name" value="Peptidase_S8/S53_dom"/>
</dbReference>
<keyword evidence="3" id="KW-0378">Hydrolase</keyword>
<comment type="caution">
    <text evidence="5">Lacks conserved residue(s) required for the propagation of feature annotation.</text>
</comment>
<dbReference type="GO" id="GO:0006508">
    <property type="term" value="P:proteolysis"/>
    <property type="evidence" value="ECO:0007669"/>
    <property type="project" value="UniProtKB-KW"/>
</dbReference>
<organism evidence="7 8">
    <name type="scientific">Ephemerocybe angulata</name>
    <dbReference type="NCBI Taxonomy" id="980116"/>
    <lineage>
        <taxon>Eukaryota</taxon>
        <taxon>Fungi</taxon>
        <taxon>Dikarya</taxon>
        <taxon>Basidiomycota</taxon>
        <taxon>Agaricomycotina</taxon>
        <taxon>Agaricomycetes</taxon>
        <taxon>Agaricomycetidae</taxon>
        <taxon>Agaricales</taxon>
        <taxon>Agaricineae</taxon>
        <taxon>Psathyrellaceae</taxon>
        <taxon>Ephemerocybe</taxon>
    </lineage>
</organism>
<accession>A0A8H6HW76</accession>
<gene>
    <name evidence="7" type="ORF">DFP72DRAFT_814050</name>
</gene>
<evidence type="ECO:0000256" key="3">
    <source>
        <dbReference type="ARBA" id="ARBA00022801"/>
    </source>
</evidence>
<dbReference type="Gene3D" id="3.40.50.200">
    <property type="entry name" value="Peptidase S8/S53 domain"/>
    <property type="match status" value="1"/>
</dbReference>
<evidence type="ECO:0000313" key="7">
    <source>
        <dbReference type="EMBL" id="KAF6753502.1"/>
    </source>
</evidence>
<protein>
    <submittedName>
        <fullName evidence="7">Peptidase S8/S53 domain-containing protein</fullName>
    </submittedName>
</protein>
<sequence length="233" mass="24877">VRRNPAPWGLNRISQSAPLANSDPFDAFEYTYDGDASNPVDVYIIGRIYFSDTGIYIDHVDFEGRASWEYTYPGLPDVDDNGHGTQVASVAGGTGLGVFKHANLIAVKVVDGQGSVSCIDTPSRVAGMTFVINAANASGRPSLANMSFGEILMTGYGIHVCAAAGNSNIDANAVSPARAPSANTVGVSNIFDQRWVDSNFGSVLDLFAPGEEIAEHVDVYQRPCAEWDPHRYA</sequence>
<proteinExistence type="inferred from homology"/>
<keyword evidence="2" id="KW-0645">Protease</keyword>
<feature type="domain" description="Peptidase S8/S53" evidence="6">
    <location>
        <begin position="52"/>
        <end position="212"/>
    </location>
</feature>
<evidence type="ECO:0000256" key="1">
    <source>
        <dbReference type="ARBA" id="ARBA00011073"/>
    </source>
</evidence>
<dbReference type="EMBL" id="JACGCI010000039">
    <property type="protein sequence ID" value="KAF6753502.1"/>
    <property type="molecule type" value="Genomic_DNA"/>
</dbReference>
<comment type="caution">
    <text evidence="7">The sequence shown here is derived from an EMBL/GenBank/DDBJ whole genome shotgun (WGS) entry which is preliminary data.</text>
</comment>
<dbReference type="AlphaFoldDB" id="A0A8H6HW76"/>
<dbReference type="InterPro" id="IPR050131">
    <property type="entry name" value="Peptidase_S8_subtilisin-like"/>
</dbReference>
<dbReference type="PROSITE" id="PS00137">
    <property type="entry name" value="SUBTILASE_HIS"/>
    <property type="match status" value="1"/>
</dbReference>
<feature type="non-terminal residue" evidence="7">
    <location>
        <position position="233"/>
    </location>
</feature>
<evidence type="ECO:0000256" key="4">
    <source>
        <dbReference type="ARBA" id="ARBA00022825"/>
    </source>
</evidence>
<dbReference type="Pfam" id="PF00082">
    <property type="entry name" value="Peptidase_S8"/>
    <property type="match status" value="1"/>
</dbReference>
<dbReference type="PANTHER" id="PTHR43806">
    <property type="entry name" value="PEPTIDASE S8"/>
    <property type="match status" value="1"/>
</dbReference>
<dbReference type="Proteomes" id="UP000521943">
    <property type="component" value="Unassembled WGS sequence"/>
</dbReference>
<evidence type="ECO:0000256" key="2">
    <source>
        <dbReference type="ARBA" id="ARBA00022670"/>
    </source>
</evidence>
<dbReference type="SUPFAM" id="SSF52743">
    <property type="entry name" value="Subtilisin-like"/>
    <property type="match status" value="1"/>
</dbReference>